<dbReference type="Gene3D" id="1.10.1740.70">
    <property type="entry name" value="ChaB"/>
    <property type="match status" value="1"/>
</dbReference>
<sequence>MPYNSISELPQSQVDQYDPHQKEAFLKAFNSALEEYGDEHRAFAVAHTAAEKAGAKEEREQEK</sequence>
<proteinExistence type="predicted"/>
<dbReference type="SUPFAM" id="SSF140376">
    <property type="entry name" value="ChaB-like"/>
    <property type="match status" value="1"/>
</dbReference>
<evidence type="ECO:0008006" key="3">
    <source>
        <dbReference type="Google" id="ProtNLM"/>
    </source>
</evidence>
<dbReference type="InterPro" id="IPR009317">
    <property type="entry name" value="ChaB"/>
</dbReference>
<evidence type="ECO:0000313" key="1">
    <source>
        <dbReference type="EMBL" id="GAA5512209.1"/>
    </source>
</evidence>
<keyword evidence="2" id="KW-1185">Reference proteome</keyword>
<dbReference type="EMBL" id="BAABRP010000001">
    <property type="protein sequence ID" value="GAA5512209.1"/>
    <property type="molecule type" value="Genomic_DNA"/>
</dbReference>
<dbReference type="InterPro" id="IPR037205">
    <property type="entry name" value="ChaB_sf"/>
</dbReference>
<gene>
    <name evidence="1" type="ORF">Dcar01_00923</name>
</gene>
<dbReference type="Pfam" id="PF06150">
    <property type="entry name" value="ChaB"/>
    <property type="match status" value="1"/>
</dbReference>
<evidence type="ECO:0000313" key="2">
    <source>
        <dbReference type="Proteomes" id="UP001401887"/>
    </source>
</evidence>
<name>A0ABP9W4D3_9DEIO</name>
<dbReference type="Proteomes" id="UP001401887">
    <property type="component" value="Unassembled WGS sequence"/>
</dbReference>
<organism evidence="1 2">
    <name type="scientific">Deinococcus carri</name>
    <dbReference type="NCBI Taxonomy" id="1211323"/>
    <lineage>
        <taxon>Bacteria</taxon>
        <taxon>Thermotogati</taxon>
        <taxon>Deinococcota</taxon>
        <taxon>Deinococci</taxon>
        <taxon>Deinococcales</taxon>
        <taxon>Deinococcaceae</taxon>
        <taxon>Deinococcus</taxon>
    </lineage>
</organism>
<comment type="caution">
    <text evidence="1">The sequence shown here is derived from an EMBL/GenBank/DDBJ whole genome shotgun (WGS) entry which is preliminary data.</text>
</comment>
<protein>
    <recommendedName>
        <fullName evidence="3">Cation transport regulator</fullName>
    </recommendedName>
</protein>
<dbReference type="RefSeq" id="WP_345461573.1">
    <property type="nucleotide sequence ID" value="NZ_BAABRP010000001.1"/>
</dbReference>
<reference evidence="1 2" key="1">
    <citation type="submission" date="2024-02" db="EMBL/GenBank/DDBJ databases">
        <title>Deinococcus carri NBRC 110142.</title>
        <authorList>
            <person name="Ichikawa N."/>
            <person name="Katano-Makiyama Y."/>
            <person name="Hidaka K."/>
        </authorList>
    </citation>
    <scope>NUCLEOTIDE SEQUENCE [LARGE SCALE GENOMIC DNA]</scope>
    <source>
        <strain evidence="1 2">NBRC 110142</strain>
    </source>
</reference>
<accession>A0ABP9W4D3</accession>